<sequence length="152" mass="16447">MRKEVIFKPILDKGVNEVCLKTCKSASFSIGQREMVLGANNALPKKGDNKATKDSEVQGISNKGKGGDVELRKEVKCCLSKPFLKFAFNEACLNSVESVKLDIDKSRSLGCREAYGGGGPNSGLEEEQKSGIKVINGSGNDSEEFSSNFYIE</sequence>
<keyword evidence="3" id="KW-1185">Reference proteome</keyword>
<feature type="region of interest" description="Disordered" evidence="1">
    <location>
        <begin position="119"/>
        <end position="152"/>
    </location>
</feature>
<feature type="compositionally biased region" description="Basic and acidic residues" evidence="1">
    <location>
        <begin position="45"/>
        <end position="56"/>
    </location>
</feature>
<organism evidence="2 3">
    <name type="scientific">Acer negundo</name>
    <name type="common">Box elder</name>
    <dbReference type="NCBI Taxonomy" id="4023"/>
    <lineage>
        <taxon>Eukaryota</taxon>
        <taxon>Viridiplantae</taxon>
        <taxon>Streptophyta</taxon>
        <taxon>Embryophyta</taxon>
        <taxon>Tracheophyta</taxon>
        <taxon>Spermatophyta</taxon>
        <taxon>Magnoliopsida</taxon>
        <taxon>eudicotyledons</taxon>
        <taxon>Gunneridae</taxon>
        <taxon>Pentapetalae</taxon>
        <taxon>rosids</taxon>
        <taxon>malvids</taxon>
        <taxon>Sapindales</taxon>
        <taxon>Sapindaceae</taxon>
        <taxon>Hippocastanoideae</taxon>
        <taxon>Acereae</taxon>
        <taxon>Acer</taxon>
    </lineage>
</organism>
<dbReference type="Proteomes" id="UP001064489">
    <property type="component" value="Chromosome 1"/>
</dbReference>
<name>A0AAD5JKA5_ACENE</name>
<accession>A0AAD5JKA5</accession>
<reference evidence="2" key="1">
    <citation type="journal article" date="2022" name="Plant J.">
        <title>Strategies of tolerance reflected in two North American maple genomes.</title>
        <authorList>
            <person name="McEvoy S.L."/>
            <person name="Sezen U.U."/>
            <person name="Trouern-Trend A."/>
            <person name="McMahon S.M."/>
            <person name="Schaberg P.G."/>
            <person name="Yang J."/>
            <person name="Wegrzyn J.L."/>
            <person name="Swenson N.G."/>
        </authorList>
    </citation>
    <scope>NUCLEOTIDE SEQUENCE</scope>
    <source>
        <strain evidence="2">91603</strain>
    </source>
</reference>
<gene>
    <name evidence="2" type="ORF">LWI28_012537</name>
</gene>
<feature type="compositionally biased region" description="Polar residues" evidence="1">
    <location>
        <begin position="137"/>
        <end position="152"/>
    </location>
</feature>
<comment type="caution">
    <text evidence="2">The sequence shown here is derived from an EMBL/GenBank/DDBJ whole genome shotgun (WGS) entry which is preliminary data.</text>
</comment>
<protein>
    <submittedName>
        <fullName evidence="2">Uncharacterized protein</fullName>
    </submittedName>
</protein>
<proteinExistence type="predicted"/>
<reference evidence="2" key="2">
    <citation type="submission" date="2023-02" db="EMBL/GenBank/DDBJ databases">
        <authorList>
            <person name="Swenson N.G."/>
            <person name="Wegrzyn J.L."/>
            <person name="Mcevoy S.L."/>
        </authorList>
    </citation>
    <scope>NUCLEOTIDE SEQUENCE</scope>
    <source>
        <strain evidence="2">91603</strain>
        <tissue evidence="2">Leaf</tissue>
    </source>
</reference>
<dbReference type="EMBL" id="JAJSOW010000003">
    <property type="protein sequence ID" value="KAI9195186.1"/>
    <property type="molecule type" value="Genomic_DNA"/>
</dbReference>
<evidence type="ECO:0000313" key="3">
    <source>
        <dbReference type="Proteomes" id="UP001064489"/>
    </source>
</evidence>
<feature type="region of interest" description="Disordered" evidence="1">
    <location>
        <begin position="42"/>
        <end position="67"/>
    </location>
</feature>
<evidence type="ECO:0000256" key="1">
    <source>
        <dbReference type="SAM" id="MobiDB-lite"/>
    </source>
</evidence>
<evidence type="ECO:0000313" key="2">
    <source>
        <dbReference type="EMBL" id="KAI9195186.1"/>
    </source>
</evidence>
<dbReference type="AlphaFoldDB" id="A0AAD5JKA5"/>